<dbReference type="EMBL" id="JAABOA010007327">
    <property type="protein sequence ID" value="KAF9544388.1"/>
    <property type="molecule type" value="Genomic_DNA"/>
</dbReference>
<evidence type="ECO:0000256" key="1">
    <source>
        <dbReference type="SAM" id="MobiDB-lite"/>
    </source>
</evidence>
<sequence>YDSRSHSAEELTYHEGNGKSSGGGGGSGSGGNNGNGNNGSGGGVMSFMKGMNAKLTEMRKTGMN</sequence>
<keyword evidence="3" id="KW-1185">Reference proteome</keyword>
<gene>
    <name evidence="2" type="ORF">BGW38_009731</name>
</gene>
<accession>A0A9P6F6Z1</accession>
<evidence type="ECO:0000313" key="2">
    <source>
        <dbReference type="EMBL" id="KAF9544388.1"/>
    </source>
</evidence>
<feature type="region of interest" description="Disordered" evidence="1">
    <location>
        <begin position="1"/>
        <end position="49"/>
    </location>
</feature>
<protein>
    <submittedName>
        <fullName evidence="2">Uncharacterized protein</fullName>
    </submittedName>
</protein>
<dbReference type="Proteomes" id="UP000780801">
    <property type="component" value="Unassembled WGS sequence"/>
</dbReference>
<comment type="caution">
    <text evidence="2">The sequence shown here is derived from an EMBL/GenBank/DDBJ whole genome shotgun (WGS) entry which is preliminary data.</text>
</comment>
<evidence type="ECO:0000313" key="3">
    <source>
        <dbReference type="Proteomes" id="UP000780801"/>
    </source>
</evidence>
<name>A0A9P6F6Z1_9FUNG</name>
<feature type="compositionally biased region" description="Gly residues" evidence="1">
    <location>
        <begin position="19"/>
        <end position="44"/>
    </location>
</feature>
<reference evidence="2" key="1">
    <citation type="journal article" date="2020" name="Fungal Divers.">
        <title>Resolving the Mortierellaceae phylogeny through synthesis of multi-gene phylogenetics and phylogenomics.</title>
        <authorList>
            <person name="Vandepol N."/>
            <person name="Liber J."/>
            <person name="Desiro A."/>
            <person name="Na H."/>
            <person name="Kennedy M."/>
            <person name="Barry K."/>
            <person name="Grigoriev I.V."/>
            <person name="Miller A.N."/>
            <person name="O'Donnell K."/>
            <person name="Stajich J.E."/>
            <person name="Bonito G."/>
        </authorList>
    </citation>
    <scope>NUCLEOTIDE SEQUENCE</scope>
    <source>
        <strain evidence="2">KOD1015</strain>
    </source>
</reference>
<dbReference type="AlphaFoldDB" id="A0A9P6F6Z1"/>
<organism evidence="2 3">
    <name type="scientific">Lunasporangiospora selenospora</name>
    <dbReference type="NCBI Taxonomy" id="979761"/>
    <lineage>
        <taxon>Eukaryota</taxon>
        <taxon>Fungi</taxon>
        <taxon>Fungi incertae sedis</taxon>
        <taxon>Mucoromycota</taxon>
        <taxon>Mortierellomycotina</taxon>
        <taxon>Mortierellomycetes</taxon>
        <taxon>Mortierellales</taxon>
        <taxon>Mortierellaceae</taxon>
        <taxon>Lunasporangiospora</taxon>
    </lineage>
</organism>
<proteinExistence type="predicted"/>
<feature type="non-terminal residue" evidence="2">
    <location>
        <position position="1"/>
    </location>
</feature>
<feature type="compositionally biased region" description="Basic and acidic residues" evidence="1">
    <location>
        <begin position="1"/>
        <end position="17"/>
    </location>
</feature>